<sequence>MQGRDSEDFYRHKPADDGPPIVTTNLDFDLEALLKTGCSLDSPPSSPKCAPAEDLMGTFSPLPHSNVNSKARRCQKGDGSVDLFSLSPLSSVEGDTDTDTDVEPLSLCPSDSVAQPIELSSQSAPSSTQLFGRQDTRSGGNDFAARSSSSRRDSTLSISAELANNTDLSAELANNTDRPVVSTPPTEMDKLAAYRRTRRRQHRIRGHENRKGGRRDDQGQKFSHHQVRDTMRIETAAPIRTSMVTECGSTAAAGFVGLNDLSASRKLYDVPYFIAEGFQYVPWDGKARRSATDIRGRKVAILAGQPAEKDWPRLMQDAGDALENLRPSLSIPKDGCIHRRGAFPAIRCGVSHGGGSTSPGNLRNEKANADVVDKLTSMTCFQRLAGFASSVMACQAPKLFAYYLEHLAALHERHPHLKRLFPSSIFAAASFNFGPQTACFKHKDFANLPFGLCAVTALGNFDPKRGGHLVLWDLKLVIEFPAGSTILLPSAIVAHSNVPVGKGETRYSFAQYTAGGIFRWVQNEFQLTKAFYASLSRDRLEEEKKKNAERWRFGLSLFENVF</sequence>
<dbReference type="Proteomes" id="UP000284706">
    <property type="component" value="Unassembled WGS sequence"/>
</dbReference>
<proteinExistence type="predicted"/>
<evidence type="ECO:0000313" key="3">
    <source>
        <dbReference type="Proteomes" id="UP000284706"/>
    </source>
</evidence>
<evidence type="ECO:0000256" key="1">
    <source>
        <dbReference type="SAM" id="MobiDB-lite"/>
    </source>
</evidence>
<dbReference type="EMBL" id="NHYE01005079">
    <property type="protein sequence ID" value="PPQ77573.1"/>
    <property type="molecule type" value="Genomic_DNA"/>
</dbReference>
<dbReference type="AlphaFoldDB" id="A0A409WGF0"/>
<feature type="compositionally biased region" description="Basic residues" evidence="1">
    <location>
        <begin position="196"/>
        <end position="205"/>
    </location>
</feature>
<feature type="region of interest" description="Disordered" evidence="1">
    <location>
        <begin position="85"/>
        <end position="156"/>
    </location>
</feature>
<protein>
    <submittedName>
        <fullName evidence="2">Uncharacterized protein</fullName>
    </submittedName>
</protein>
<dbReference type="Gene3D" id="3.60.130.30">
    <property type="match status" value="1"/>
</dbReference>
<evidence type="ECO:0000313" key="2">
    <source>
        <dbReference type="EMBL" id="PPQ77573.1"/>
    </source>
</evidence>
<name>A0A409WGF0_9AGAR</name>
<dbReference type="InParanoid" id="A0A409WGF0"/>
<organism evidence="2 3">
    <name type="scientific">Gymnopilus dilepis</name>
    <dbReference type="NCBI Taxonomy" id="231916"/>
    <lineage>
        <taxon>Eukaryota</taxon>
        <taxon>Fungi</taxon>
        <taxon>Dikarya</taxon>
        <taxon>Basidiomycota</taxon>
        <taxon>Agaricomycotina</taxon>
        <taxon>Agaricomycetes</taxon>
        <taxon>Agaricomycetidae</taxon>
        <taxon>Agaricales</taxon>
        <taxon>Agaricineae</taxon>
        <taxon>Hymenogastraceae</taxon>
        <taxon>Gymnopilus</taxon>
    </lineage>
</organism>
<dbReference type="OrthoDB" id="3025143at2759"/>
<feature type="compositionally biased region" description="Polar residues" evidence="1">
    <location>
        <begin position="118"/>
        <end position="131"/>
    </location>
</feature>
<reference evidence="2 3" key="1">
    <citation type="journal article" date="2018" name="Evol. Lett.">
        <title>Horizontal gene cluster transfer increased hallucinogenic mushroom diversity.</title>
        <authorList>
            <person name="Reynolds H.T."/>
            <person name="Vijayakumar V."/>
            <person name="Gluck-Thaler E."/>
            <person name="Korotkin H.B."/>
            <person name="Matheny P.B."/>
            <person name="Slot J.C."/>
        </authorList>
    </citation>
    <scope>NUCLEOTIDE SEQUENCE [LARGE SCALE GENOMIC DNA]</scope>
    <source>
        <strain evidence="2 3">SRW20</strain>
    </source>
</reference>
<feature type="region of interest" description="Disordered" evidence="1">
    <location>
        <begin position="1"/>
        <end position="21"/>
    </location>
</feature>
<feature type="compositionally biased region" description="Basic and acidic residues" evidence="1">
    <location>
        <begin position="1"/>
        <end position="16"/>
    </location>
</feature>
<accession>A0A409WGF0</accession>
<gene>
    <name evidence="2" type="ORF">CVT26_006111</name>
</gene>
<feature type="region of interest" description="Disordered" evidence="1">
    <location>
        <begin position="196"/>
        <end position="227"/>
    </location>
</feature>
<comment type="caution">
    <text evidence="2">The sequence shown here is derived from an EMBL/GenBank/DDBJ whole genome shotgun (WGS) entry which is preliminary data.</text>
</comment>
<feature type="compositionally biased region" description="Basic and acidic residues" evidence="1">
    <location>
        <begin position="206"/>
        <end position="219"/>
    </location>
</feature>
<keyword evidence="3" id="KW-1185">Reference proteome</keyword>
<dbReference type="STRING" id="231916.A0A409WGF0"/>